<dbReference type="Proteomes" id="UP000008383">
    <property type="component" value="Unassembled WGS sequence"/>
</dbReference>
<feature type="region of interest" description="Disordered" evidence="1">
    <location>
        <begin position="33"/>
        <end position="92"/>
    </location>
</feature>
<dbReference type="HOGENOM" id="CLU_2225113_0_0_1"/>
<gene>
    <name evidence="2" type="ORF">TRV_03817</name>
</gene>
<name>D4D9M4_TRIVH</name>
<feature type="compositionally biased region" description="Basic residues" evidence="1">
    <location>
        <begin position="67"/>
        <end position="76"/>
    </location>
</feature>
<protein>
    <submittedName>
        <fullName evidence="2">Uncharacterized protein</fullName>
    </submittedName>
</protein>
<dbReference type="EMBL" id="ACYE01000196">
    <property type="protein sequence ID" value="EFE41458.1"/>
    <property type="molecule type" value="Genomic_DNA"/>
</dbReference>
<dbReference type="RefSeq" id="XP_003022076.1">
    <property type="nucleotide sequence ID" value="XM_003022030.1"/>
</dbReference>
<reference evidence="3" key="1">
    <citation type="journal article" date="2011" name="Genome Biol.">
        <title>Comparative and functional genomics provide insights into the pathogenicity of dermatophytic fungi.</title>
        <authorList>
            <person name="Burmester A."/>
            <person name="Shelest E."/>
            <person name="Gloeckner G."/>
            <person name="Heddergott C."/>
            <person name="Schindler S."/>
            <person name="Staib P."/>
            <person name="Heidel A."/>
            <person name="Felder M."/>
            <person name="Petzold A."/>
            <person name="Szafranski K."/>
            <person name="Feuermann M."/>
            <person name="Pedruzzi I."/>
            <person name="Priebe S."/>
            <person name="Groth M."/>
            <person name="Winkler R."/>
            <person name="Li W."/>
            <person name="Kniemeyer O."/>
            <person name="Schroeckh V."/>
            <person name="Hertweck C."/>
            <person name="Hube B."/>
            <person name="White T.C."/>
            <person name="Platzer M."/>
            <person name="Guthke R."/>
            <person name="Heitman J."/>
            <person name="Woestemeyer J."/>
            <person name="Zipfel P.F."/>
            <person name="Monod M."/>
            <person name="Brakhage A.A."/>
        </authorList>
    </citation>
    <scope>NUCLEOTIDE SEQUENCE [LARGE SCALE GENOMIC DNA]</scope>
    <source>
        <strain evidence="3">HKI 0517</strain>
    </source>
</reference>
<dbReference type="KEGG" id="tve:TRV_03817"/>
<evidence type="ECO:0000313" key="2">
    <source>
        <dbReference type="EMBL" id="EFE41458.1"/>
    </source>
</evidence>
<proteinExistence type="predicted"/>
<comment type="caution">
    <text evidence="2">The sequence shown here is derived from an EMBL/GenBank/DDBJ whole genome shotgun (WGS) entry which is preliminary data.</text>
</comment>
<sequence>MIVDATWLFHPHLRLSVRICVDNELSMECRLDTEPGISMASTAPRLETAASREATNRAPSKEPTQIRNRKAKKKAETRRSKEQEAKNLASSYLPIRISKSQPEIEV</sequence>
<evidence type="ECO:0000256" key="1">
    <source>
        <dbReference type="SAM" id="MobiDB-lite"/>
    </source>
</evidence>
<evidence type="ECO:0000313" key="3">
    <source>
        <dbReference type="Proteomes" id="UP000008383"/>
    </source>
</evidence>
<accession>D4D9M4</accession>
<dbReference type="AlphaFoldDB" id="D4D9M4"/>
<keyword evidence="3" id="KW-1185">Reference proteome</keyword>
<dbReference type="GeneID" id="9578960"/>
<organism evidence="2 3">
    <name type="scientific">Trichophyton verrucosum (strain HKI 0517)</name>
    <dbReference type="NCBI Taxonomy" id="663202"/>
    <lineage>
        <taxon>Eukaryota</taxon>
        <taxon>Fungi</taxon>
        <taxon>Dikarya</taxon>
        <taxon>Ascomycota</taxon>
        <taxon>Pezizomycotina</taxon>
        <taxon>Eurotiomycetes</taxon>
        <taxon>Eurotiomycetidae</taxon>
        <taxon>Onygenales</taxon>
        <taxon>Arthrodermataceae</taxon>
        <taxon>Trichophyton</taxon>
    </lineage>
</organism>